<dbReference type="Proteomes" id="UP001060085">
    <property type="component" value="Linkage Group LG03"/>
</dbReference>
<protein>
    <submittedName>
        <fullName evidence="1">Uncharacterized protein</fullName>
    </submittedName>
</protein>
<accession>A0ACC0BMY7</accession>
<evidence type="ECO:0000313" key="1">
    <source>
        <dbReference type="EMBL" id="KAI5673944.1"/>
    </source>
</evidence>
<sequence length="776" mass="88844">MASFERDETPMLSATDSQVDMLDDSQFRRFTYRTRSASMSVPMHTVESSEDQSTFVGHTGPLRNARQTPFVQMSGPLYISHTNENVFQSTQGGLVHRASEPKVERYPSSNVMDQNDWVVNSYAGKNEHLLKSGQLGMCDDPYCTTCPTYYKPYGQRKKHKPSDFLDHKFHNMIYGDAKGWAKRTGSFLCSYIPPVMNPHAKVVQQWNKFFVISCLFAVFLDPMFFFLLSVQQENKCIVLDWPMTTTIVVLRSLTDFVYLIHILLQFRLAYIAPESRVVGAGDLVDEPKKIAVHYLSGCFIIDFFVVLPLPQIIILLILPDSMGSSGANYAKNLLRAAILVQYIPRLYRFLPLLAGQSPSGFIFESAWANFVINLLTFMLSSHVVGACWYLFGLQRVNKCLRDACHRSGIGDCMRFIDCGHGDDPTRFASYPTWDQWKNNDEASACFGGGDFSFGIYNQVVNLTTEQNVMTRYVYSLFWGFQQISTLAGNQVPSYFVWEVLFTMGIIGLGLLLFALLIGNMQNFLQSLGRRRLEMSLRRRDVEQWMSHRRLPEELRRKVREAERYSWAATRGVNEELLLENLPEDLQREIRRHLFKFVKKVRIFALLDEPVLDAICERLRQKTYIKGSKILYRGGLIDKMVFIVRGKIDSIGEDGIVVPLCEGDVCGEELLTWCLEHSSVNKDGTKIRIPGHRLLSNRQVRCVTNVEAFVLRAADLEEVTSLFARFLRSPRVQGAIRYESPYWRGLAARRIQVAWRYIKKRQGRADSSATPSLNNHS</sequence>
<reference evidence="2" key="1">
    <citation type="journal article" date="2023" name="Nat. Plants">
        <title>Single-cell RNA sequencing provides a high-resolution roadmap for understanding the multicellular compartmentation of specialized metabolism.</title>
        <authorList>
            <person name="Sun S."/>
            <person name="Shen X."/>
            <person name="Li Y."/>
            <person name="Li Y."/>
            <person name="Wang S."/>
            <person name="Li R."/>
            <person name="Zhang H."/>
            <person name="Shen G."/>
            <person name="Guo B."/>
            <person name="Wei J."/>
            <person name="Xu J."/>
            <person name="St-Pierre B."/>
            <person name="Chen S."/>
            <person name="Sun C."/>
        </authorList>
    </citation>
    <scope>NUCLEOTIDE SEQUENCE [LARGE SCALE GENOMIC DNA]</scope>
</reference>
<keyword evidence="2" id="KW-1185">Reference proteome</keyword>
<name>A0ACC0BMY7_CATRO</name>
<evidence type="ECO:0000313" key="2">
    <source>
        <dbReference type="Proteomes" id="UP001060085"/>
    </source>
</evidence>
<gene>
    <name evidence="1" type="ORF">M9H77_14308</name>
</gene>
<proteinExistence type="predicted"/>
<comment type="caution">
    <text evidence="1">The sequence shown here is derived from an EMBL/GenBank/DDBJ whole genome shotgun (WGS) entry which is preliminary data.</text>
</comment>
<organism evidence="1 2">
    <name type="scientific">Catharanthus roseus</name>
    <name type="common">Madagascar periwinkle</name>
    <name type="synonym">Vinca rosea</name>
    <dbReference type="NCBI Taxonomy" id="4058"/>
    <lineage>
        <taxon>Eukaryota</taxon>
        <taxon>Viridiplantae</taxon>
        <taxon>Streptophyta</taxon>
        <taxon>Embryophyta</taxon>
        <taxon>Tracheophyta</taxon>
        <taxon>Spermatophyta</taxon>
        <taxon>Magnoliopsida</taxon>
        <taxon>eudicotyledons</taxon>
        <taxon>Gunneridae</taxon>
        <taxon>Pentapetalae</taxon>
        <taxon>asterids</taxon>
        <taxon>lamiids</taxon>
        <taxon>Gentianales</taxon>
        <taxon>Apocynaceae</taxon>
        <taxon>Rauvolfioideae</taxon>
        <taxon>Vinceae</taxon>
        <taxon>Catharanthinae</taxon>
        <taxon>Catharanthus</taxon>
    </lineage>
</organism>
<dbReference type="EMBL" id="CM044703">
    <property type="protein sequence ID" value="KAI5673944.1"/>
    <property type="molecule type" value="Genomic_DNA"/>
</dbReference>